<evidence type="ECO:0000313" key="14">
    <source>
        <dbReference type="EMBL" id="RWS22100.1"/>
    </source>
</evidence>
<dbReference type="InterPro" id="IPR006176">
    <property type="entry name" value="3-OHacyl-CoA_DH_NAD-bd"/>
</dbReference>
<dbReference type="InterPro" id="IPR008927">
    <property type="entry name" value="6-PGluconate_DH-like_C_sf"/>
</dbReference>
<feature type="domain" description="3-hydroxyacyl-CoA dehydrogenase C-terminal" evidence="12">
    <location>
        <begin position="222"/>
        <end position="317"/>
    </location>
</feature>
<feature type="domain" description="3-hydroxyacyl-CoA dehydrogenase NAD binding" evidence="13">
    <location>
        <begin position="38"/>
        <end position="220"/>
    </location>
</feature>
<reference evidence="14 15" key="1">
    <citation type="journal article" date="2018" name="Gigascience">
        <title>Genomes of trombidid mites reveal novel predicted allergens and laterally-transferred genes associated with secondary metabolism.</title>
        <authorList>
            <person name="Dong X."/>
            <person name="Chaisiri K."/>
            <person name="Xia D."/>
            <person name="Armstrong S.D."/>
            <person name="Fang Y."/>
            <person name="Donnelly M.J."/>
            <person name="Kadowaki T."/>
            <person name="McGarry J.W."/>
            <person name="Darby A.C."/>
            <person name="Makepeace B.L."/>
        </authorList>
    </citation>
    <scope>NUCLEOTIDE SEQUENCE [LARGE SCALE GENOMIC DNA]</scope>
    <source>
        <strain evidence="14">UoL-UT</strain>
    </source>
</reference>
<dbReference type="InterPro" id="IPR052242">
    <property type="entry name" value="Mito_3-hydroxyacyl-CoA_DH"/>
</dbReference>
<evidence type="ECO:0000256" key="5">
    <source>
        <dbReference type="ARBA" id="ARBA00022832"/>
    </source>
</evidence>
<evidence type="ECO:0000256" key="10">
    <source>
        <dbReference type="ARBA" id="ARBA00049556"/>
    </source>
</evidence>
<gene>
    <name evidence="14" type="ORF">B4U80_00679</name>
</gene>
<dbReference type="InterPro" id="IPR006108">
    <property type="entry name" value="3HC_DH_C"/>
</dbReference>
<evidence type="ECO:0000313" key="15">
    <source>
        <dbReference type="Proteomes" id="UP000288716"/>
    </source>
</evidence>
<evidence type="ECO:0000256" key="6">
    <source>
        <dbReference type="ARBA" id="ARBA00023002"/>
    </source>
</evidence>
<keyword evidence="7" id="KW-0520">NAD</keyword>
<dbReference type="GO" id="GO:0003857">
    <property type="term" value="F:(3S)-3-hydroxyacyl-CoA dehydrogenase (NAD+) activity"/>
    <property type="evidence" value="ECO:0007669"/>
    <property type="project" value="UniProtKB-EC"/>
</dbReference>
<dbReference type="Gene3D" id="3.40.50.720">
    <property type="entry name" value="NAD(P)-binding Rossmann-like Domain"/>
    <property type="match status" value="1"/>
</dbReference>
<comment type="caution">
    <text evidence="14">The sequence shown here is derived from an EMBL/GenBank/DDBJ whole genome shotgun (WGS) entry which is preliminary data.</text>
</comment>
<dbReference type="VEuPathDB" id="VectorBase:LDEU009940"/>
<dbReference type="AlphaFoldDB" id="A0A443S3I5"/>
<proteinExistence type="inferred from homology"/>
<dbReference type="OrthoDB" id="5958943at2759"/>
<dbReference type="PIRSF" id="PIRSF000105">
    <property type="entry name" value="HCDH"/>
    <property type="match status" value="1"/>
</dbReference>
<dbReference type="InterPro" id="IPR022694">
    <property type="entry name" value="3-OHacyl-CoA_DH"/>
</dbReference>
<dbReference type="GO" id="GO:0005759">
    <property type="term" value="C:mitochondrial matrix"/>
    <property type="evidence" value="ECO:0007669"/>
    <property type="project" value="UniProtKB-SubCell"/>
</dbReference>
<dbReference type="PROSITE" id="PS00067">
    <property type="entry name" value="3HCDH"/>
    <property type="match status" value="1"/>
</dbReference>
<evidence type="ECO:0000256" key="8">
    <source>
        <dbReference type="ARBA" id="ARBA00023098"/>
    </source>
</evidence>
<evidence type="ECO:0000256" key="7">
    <source>
        <dbReference type="ARBA" id="ARBA00023027"/>
    </source>
</evidence>
<dbReference type="STRING" id="299467.A0A443S3I5"/>
<protein>
    <recommendedName>
        <fullName evidence="4">3-hydroxyacyl-CoA dehydrogenase</fullName>
        <ecNumber evidence="4">1.1.1.35</ecNumber>
    </recommendedName>
</protein>
<comment type="similarity">
    <text evidence="3">Belongs to the 3-hydroxyacyl-CoA dehydrogenase family.</text>
</comment>
<dbReference type="GO" id="GO:0070403">
    <property type="term" value="F:NAD+ binding"/>
    <property type="evidence" value="ECO:0007669"/>
    <property type="project" value="InterPro"/>
</dbReference>
<keyword evidence="8" id="KW-0443">Lipid metabolism</keyword>
<name>A0A443S3I5_9ACAR</name>
<dbReference type="SUPFAM" id="SSF48179">
    <property type="entry name" value="6-phosphogluconate dehydrogenase C-terminal domain-like"/>
    <property type="match status" value="1"/>
</dbReference>
<dbReference type="EMBL" id="NCKV01009848">
    <property type="protein sequence ID" value="RWS22100.1"/>
    <property type="molecule type" value="Genomic_DNA"/>
</dbReference>
<dbReference type="EC" id="1.1.1.35" evidence="4"/>
<evidence type="ECO:0000256" key="1">
    <source>
        <dbReference type="ARBA" id="ARBA00004305"/>
    </source>
</evidence>
<dbReference type="InterPro" id="IPR036291">
    <property type="entry name" value="NAD(P)-bd_dom_sf"/>
</dbReference>
<dbReference type="Gene3D" id="1.10.1040.10">
    <property type="entry name" value="N-(1-d-carboxylethyl)-l-norvaline Dehydrogenase, domain 2"/>
    <property type="match status" value="1"/>
</dbReference>
<dbReference type="GO" id="GO:0006635">
    <property type="term" value="P:fatty acid beta-oxidation"/>
    <property type="evidence" value="ECO:0007669"/>
    <property type="project" value="TreeGrafter"/>
</dbReference>
<dbReference type="InterPro" id="IPR013328">
    <property type="entry name" value="6PGD_dom2"/>
</dbReference>
<dbReference type="Pfam" id="PF00725">
    <property type="entry name" value="3HCDH"/>
    <property type="match status" value="1"/>
</dbReference>
<feature type="site" description="Important for catalytic activity" evidence="11">
    <location>
        <position position="175"/>
    </location>
</feature>
<dbReference type="SUPFAM" id="SSF51735">
    <property type="entry name" value="NAD(P)-binding Rossmann-fold domains"/>
    <property type="match status" value="1"/>
</dbReference>
<sequence>MTSLLRPSITFKSKVCKQFLRNLSTSGVQNAYKVENLLVIGSGLMGAGIAQSCAQSQAKFKSIVIQDISEDVLNQAKSKIEANLTRMKQKKPELDVQEIVSKITFSTTLTPKSTENLLIIEAVPEVLSLKQKIFKQLSDTYGKDKSVVLATNTSSLSCKDIGKDVKNLDRFAGLHFFSPVPLMKLVEIVKIDNATSDETYEGLVQFVKDINKVSVKCKDVPGFIVNRLLVPYMLEAVKMLERGDATAKDIDTAMKLGAGYPMGPFELADFVGLDVTKFIVDAWVDKGYDFIKPSEMLNELIRNKHLGKKTGKGFYDYSKK</sequence>
<dbReference type="Proteomes" id="UP000288716">
    <property type="component" value="Unassembled WGS sequence"/>
</dbReference>
<evidence type="ECO:0000259" key="13">
    <source>
        <dbReference type="Pfam" id="PF02737"/>
    </source>
</evidence>
<keyword evidence="6" id="KW-0560">Oxidoreductase</keyword>
<dbReference type="PANTHER" id="PTHR43561">
    <property type="match status" value="1"/>
</dbReference>
<comment type="subcellular location">
    <subcellularLocation>
        <location evidence="1">Mitochondrion matrix</location>
    </subcellularLocation>
</comment>
<organism evidence="14 15">
    <name type="scientific">Leptotrombidium deliense</name>
    <dbReference type="NCBI Taxonomy" id="299467"/>
    <lineage>
        <taxon>Eukaryota</taxon>
        <taxon>Metazoa</taxon>
        <taxon>Ecdysozoa</taxon>
        <taxon>Arthropoda</taxon>
        <taxon>Chelicerata</taxon>
        <taxon>Arachnida</taxon>
        <taxon>Acari</taxon>
        <taxon>Acariformes</taxon>
        <taxon>Trombidiformes</taxon>
        <taxon>Prostigmata</taxon>
        <taxon>Anystina</taxon>
        <taxon>Parasitengona</taxon>
        <taxon>Trombiculoidea</taxon>
        <taxon>Trombiculidae</taxon>
        <taxon>Leptotrombidium</taxon>
    </lineage>
</organism>
<comment type="pathway">
    <text evidence="2">Lipid metabolism; fatty acid beta-oxidation.</text>
</comment>
<keyword evidence="9" id="KW-0496">Mitochondrion</keyword>
<comment type="catalytic activity">
    <reaction evidence="10">
        <text>a (3S)-3-hydroxyacyl-CoA + NAD(+) = a 3-oxoacyl-CoA + NADH + H(+)</text>
        <dbReference type="Rhea" id="RHEA:22432"/>
        <dbReference type="ChEBI" id="CHEBI:15378"/>
        <dbReference type="ChEBI" id="CHEBI:57318"/>
        <dbReference type="ChEBI" id="CHEBI:57540"/>
        <dbReference type="ChEBI" id="CHEBI:57945"/>
        <dbReference type="ChEBI" id="CHEBI:90726"/>
        <dbReference type="EC" id="1.1.1.35"/>
    </reaction>
</comment>
<evidence type="ECO:0000259" key="12">
    <source>
        <dbReference type="Pfam" id="PF00725"/>
    </source>
</evidence>
<evidence type="ECO:0000256" key="3">
    <source>
        <dbReference type="ARBA" id="ARBA00009463"/>
    </source>
</evidence>
<keyword evidence="15" id="KW-1185">Reference proteome</keyword>
<accession>A0A443S3I5</accession>
<evidence type="ECO:0000256" key="11">
    <source>
        <dbReference type="PIRSR" id="PIRSR000105-1"/>
    </source>
</evidence>
<evidence type="ECO:0000256" key="9">
    <source>
        <dbReference type="ARBA" id="ARBA00023128"/>
    </source>
</evidence>
<evidence type="ECO:0000256" key="4">
    <source>
        <dbReference type="ARBA" id="ARBA00013000"/>
    </source>
</evidence>
<keyword evidence="5" id="KW-0276">Fatty acid metabolism</keyword>
<dbReference type="PANTHER" id="PTHR43561:SF3">
    <property type="entry name" value="HYDROXYACYL-COENZYME A DEHYDROGENASE, MITOCHONDRIAL"/>
    <property type="match status" value="1"/>
</dbReference>
<dbReference type="InterPro" id="IPR006180">
    <property type="entry name" value="3-OHacyl-CoA_DH_CS"/>
</dbReference>
<evidence type="ECO:0000256" key="2">
    <source>
        <dbReference type="ARBA" id="ARBA00005005"/>
    </source>
</evidence>
<dbReference type="Pfam" id="PF02737">
    <property type="entry name" value="3HCDH_N"/>
    <property type="match status" value="1"/>
</dbReference>